<dbReference type="InterPro" id="IPR001841">
    <property type="entry name" value="Znf_RING"/>
</dbReference>
<dbReference type="GO" id="GO:0003697">
    <property type="term" value="F:single-stranded DNA binding"/>
    <property type="evidence" value="ECO:0007669"/>
    <property type="project" value="InterPro"/>
</dbReference>
<evidence type="ECO:0000256" key="2">
    <source>
        <dbReference type="ARBA" id="ARBA00004123"/>
    </source>
</evidence>
<keyword evidence="6" id="KW-0808">Transferase</keyword>
<name>A0A7M5VF25_9CNID</name>
<dbReference type="Gene3D" id="3.30.40.10">
    <property type="entry name" value="Zinc/RING finger domain, C3HC4 (zinc finger)"/>
    <property type="match status" value="1"/>
</dbReference>
<dbReference type="Gene3D" id="3.30.160.60">
    <property type="entry name" value="Classic Zinc Finger"/>
    <property type="match status" value="1"/>
</dbReference>
<keyword evidence="24" id="KW-1185">Reference proteome</keyword>
<evidence type="ECO:0000256" key="14">
    <source>
        <dbReference type="ARBA" id="ARBA00023242"/>
    </source>
</evidence>
<feature type="region of interest" description="Disordered" evidence="19">
    <location>
        <begin position="534"/>
        <end position="760"/>
    </location>
</feature>
<dbReference type="PROSITE" id="PS51908">
    <property type="entry name" value="ZF_UBZ4"/>
    <property type="match status" value="1"/>
</dbReference>
<feature type="region of interest" description="Disordered" evidence="19">
    <location>
        <begin position="222"/>
        <end position="261"/>
    </location>
</feature>
<dbReference type="SMART" id="SM00734">
    <property type="entry name" value="ZnF_Rad18"/>
    <property type="match status" value="1"/>
</dbReference>
<dbReference type="PROSITE" id="PS00518">
    <property type="entry name" value="ZF_RING_1"/>
    <property type="match status" value="1"/>
</dbReference>
<feature type="region of interest" description="Disordered" evidence="19">
    <location>
        <begin position="779"/>
        <end position="840"/>
    </location>
</feature>
<dbReference type="UniPathway" id="UPA00143"/>
<dbReference type="OrthoDB" id="5976388at2759"/>
<evidence type="ECO:0000256" key="18">
    <source>
        <dbReference type="PROSITE-ProRule" id="PRU01256"/>
    </source>
</evidence>
<feature type="domain" description="SAP" evidence="21">
    <location>
        <begin position="283"/>
        <end position="317"/>
    </location>
</feature>
<reference evidence="23" key="1">
    <citation type="submission" date="2021-01" db="UniProtKB">
        <authorList>
            <consortium name="EnsemblMetazoa"/>
        </authorList>
    </citation>
    <scope>IDENTIFICATION</scope>
</reference>
<feature type="compositionally biased region" description="Basic and acidic residues" evidence="19">
    <location>
        <begin position="607"/>
        <end position="626"/>
    </location>
</feature>
<dbReference type="AlphaFoldDB" id="A0A7M5VF25"/>
<keyword evidence="12" id="KW-0238">DNA-binding</keyword>
<dbReference type="PROSITE" id="PS50800">
    <property type="entry name" value="SAP"/>
    <property type="match status" value="1"/>
</dbReference>
<dbReference type="SMART" id="SM00184">
    <property type="entry name" value="RING"/>
    <property type="match status" value="1"/>
</dbReference>
<evidence type="ECO:0000259" key="21">
    <source>
        <dbReference type="PROSITE" id="PS50800"/>
    </source>
</evidence>
<feature type="compositionally biased region" description="Polar residues" evidence="19">
    <location>
        <begin position="627"/>
        <end position="642"/>
    </location>
</feature>
<evidence type="ECO:0000256" key="12">
    <source>
        <dbReference type="ARBA" id="ARBA00023125"/>
    </source>
</evidence>
<keyword evidence="10" id="KW-0833">Ubl conjugation pathway</keyword>
<feature type="region of interest" description="Disordered" evidence="19">
    <location>
        <begin position="415"/>
        <end position="436"/>
    </location>
</feature>
<evidence type="ECO:0000256" key="10">
    <source>
        <dbReference type="ARBA" id="ARBA00022786"/>
    </source>
</evidence>
<feature type="region of interest" description="Disordered" evidence="19">
    <location>
        <begin position="909"/>
        <end position="961"/>
    </location>
</feature>
<dbReference type="Proteomes" id="UP000594262">
    <property type="component" value="Unplaced"/>
</dbReference>
<feature type="compositionally biased region" description="Basic and acidic residues" evidence="19">
    <location>
        <begin position="924"/>
        <end position="946"/>
    </location>
</feature>
<dbReference type="PANTHER" id="PTHR14134:SF2">
    <property type="entry name" value="E3 UBIQUITIN-PROTEIN LIGASE RAD18"/>
    <property type="match status" value="1"/>
</dbReference>
<evidence type="ECO:0000313" key="24">
    <source>
        <dbReference type="Proteomes" id="UP000594262"/>
    </source>
</evidence>
<evidence type="ECO:0000256" key="3">
    <source>
        <dbReference type="ARBA" id="ARBA00004906"/>
    </source>
</evidence>
<dbReference type="GO" id="GO:0006301">
    <property type="term" value="P:DNA damage tolerance"/>
    <property type="evidence" value="ECO:0007669"/>
    <property type="project" value="InterPro"/>
</dbReference>
<evidence type="ECO:0000259" key="20">
    <source>
        <dbReference type="PROSITE" id="PS50089"/>
    </source>
</evidence>
<dbReference type="GO" id="GO:0006513">
    <property type="term" value="P:protein monoubiquitination"/>
    <property type="evidence" value="ECO:0007669"/>
    <property type="project" value="InterPro"/>
</dbReference>
<feature type="compositionally biased region" description="Basic residues" evidence="19">
    <location>
        <begin position="704"/>
        <end position="715"/>
    </location>
</feature>
<dbReference type="GeneID" id="136809213"/>
<dbReference type="GO" id="GO:0006281">
    <property type="term" value="P:DNA repair"/>
    <property type="evidence" value="ECO:0007669"/>
    <property type="project" value="UniProtKB-KW"/>
</dbReference>
<keyword evidence="14" id="KW-0539">Nucleus</keyword>
<dbReference type="CDD" id="cd16529">
    <property type="entry name" value="RING-HC_RAD18"/>
    <property type="match status" value="1"/>
</dbReference>
<dbReference type="InterPro" id="IPR006642">
    <property type="entry name" value="Rad18_UBZ4"/>
</dbReference>
<feature type="compositionally biased region" description="Acidic residues" evidence="19">
    <location>
        <begin position="546"/>
        <end position="555"/>
    </location>
</feature>
<keyword evidence="7" id="KW-0479">Metal-binding</keyword>
<dbReference type="InterPro" id="IPR018957">
    <property type="entry name" value="Znf_C3HC4_RING-type"/>
</dbReference>
<dbReference type="Pfam" id="PF00097">
    <property type="entry name" value="zf-C3HC4"/>
    <property type="match status" value="1"/>
</dbReference>
<feature type="compositionally biased region" description="Polar residues" evidence="19">
    <location>
        <begin position="947"/>
        <end position="961"/>
    </location>
</feature>
<comment type="subcellular location">
    <subcellularLocation>
        <location evidence="2">Nucleus</location>
    </subcellularLocation>
</comment>
<evidence type="ECO:0000256" key="15">
    <source>
        <dbReference type="ARBA" id="ARBA00031783"/>
    </source>
</evidence>
<feature type="domain" description="UBZ4-type" evidence="22">
    <location>
        <begin position="189"/>
        <end position="216"/>
    </location>
</feature>
<dbReference type="GO" id="GO:0061630">
    <property type="term" value="F:ubiquitin protein ligase activity"/>
    <property type="evidence" value="ECO:0007669"/>
    <property type="project" value="UniProtKB-EC"/>
</dbReference>
<dbReference type="InterPro" id="IPR013083">
    <property type="entry name" value="Znf_RING/FYVE/PHD"/>
</dbReference>
<proteinExistence type="inferred from homology"/>
<dbReference type="GO" id="GO:0005634">
    <property type="term" value="C:nucleus"/>
    <property type="evidence" value="ECO:0007669"/>
    <property type="project" value="UniProtKB-SubCell"/>
</dbReference>
<keyword evidence="13 18" id="KW-0234">DNA repair</keyword>
<feature type="compositionally biased region" description="Basic and acidic residues" evidence="19">
    <location>
        <begin position="819"/>
        <end position="840"/>
    </location>
</feature>
<dbReference type="InterPro" id="IPR039577">
    <property type="entry name" value="Rad18"/>
</dbReference>
<dbReference type="InterPro" id="IPR004580">
    <property type="entry name" value="Rad18_fungi"/>
</dbReference>
<dbReference type="InterPro" id="IPR017907">
    <property type="entry name" value="Znf_RING_CS"/>
</dbReference>
<comment type="similarity">
    <text evidence="4">Belongs to the RAD18 family.</text>
</comment>
<feature type="compositionally biased region" description="Basic and acidic residues" evidence="19">
    <location>
        <begin position="536"/>
        <end position="545"/>
    </location>
</feature>
<evidence type="ECO:0000256" key="4">
    <source>
        <dbReference type="ARBA" id="ARBA00009506"/>
    </source>
</evidence>
<dbReference type="InterPro" id="IPR036361">
    <property type="entry name" value="SAP_dom_sf"/>
</dbReference>
<evidence type="ECO:0000256" key="16">
    <source>
        <dbReference type="ARBA" id="ARBA00082369"/>
    </source>
</evidence>
<dbReference type="Gene3D" id="1.10.720.30">
    <property type="entry name" value="SAP domain"/>
    <property type="match status" value="1"/>
</dbReference>
<dbReference type="InterPro" id="IPR003034">
    <property type="entry name" value="SAP_dom"/>
</dbReference>
<dbReference type="NCBIfam" id="TIGR00599">
    <property type="entry name" value="rad18"/>
    <property type="match status" value="1"/>
</dbReference>
<dbReference type="GO" id="GO:0097505">
    <property type="term" value="C:Rad6-Rad18 complex"/>
    <property type="evidence" value="ECO:0007669"/>
    <property type="project" value="TreeGrafter"/>
</dbReference>
<feature type="compositionally biased region" description="Polar residues" evidence="19">
    <location>
        <begin position="415"/>
        <end position="433"/>
    </location>
</feature>
<evidence type="ECO:0000256" key="7">
    <source>
        <dbReference type="ARBA" id="ARBA00022723"/>
    </source>
</evidence>
<feature type="compositionally biased region" description="Acidic residues" evidence="19">
    <location>
        <begin position="572"/>
        <end position="583"/>
    </location>
</feature>
<evidence type="ECO:0000256" key="8">
    <source>
        <dbReference type="ARBA" id="ARBA00022763"/>
    </source>
</evidence>
<evidence type="ECO:0000256" key="19">
    <source>
        <dbReference type="SAM" id="MobiDB-lite"/>
    </source>
</evidence>
<dbReference type="EC" id="2.3.2.27" evidence="5"/>
<dbReference type="SUPFAM" id="SSF57850">
    <property type="entry name" value="RING/U-box"/>
    <property type="match status" value="1"/>
</dbReference>
<evidence type="ECO:0000259" key="22">
    <source>
        <dbReference type="PROSITE" id="PS51908"/>
    </source>
</evidence>
<keyword evidence="8 18" id="KW-0227">DNA damage</keyword>
<feature type="compositionally biased region" description="Polar residues" evidence="19">
    <location>
        <begin position="793"/>
        <end position="803"/>
    </location>
</feature>
<feature type="domain" description="RING-type" evidence="20">
    <location>
        <begin position="39"/>
        <end position="78"/>
    </location>
</feature>
<comment type="catalytic activity">
    <reaction evidence="1">
        <text>S-ubiquitinyl-[E2 ubiquitin-conjugating enzyme]-L-cysteine + [acceptor protein]-L-lysine = [E2 ubiquitin-conjugating enzyme]-L-cysteine + N(6)-ubiquitinyl-[acceptor protein]-L-lysine.</text>
        <dbReference type="EC" id="2.3.2.27"/>
    </reaction>
</comment>
<dbReference type="FunFam" id="3.30.40.10:FF:000172">
    <property type="entry name" value="E3 ubiquitin-protein ligase RAD18"/>
    <property type="match status" value="1"/>
</dbReference>
<dbReference type="PROSITE" id="PS50089">
    <property type="entry name" value="ZF_RING_2"/>
    <property type="match status" value="1"/>
</dbReference>
<dbReference type="Pfam" id="PF02037">
    <property type="entry name" value="SAP"/>
    <property type="match status" value="1"/>
</dbReference>
<keyword evidence="9 17" id="KW-0863">Zinc-finger</keyword>
<evidence type="ECO:0000256" key="1">
    <source>
        <dbReference type="ARBA" id="ARBA00000900"/>
    </source>
</evidence>
<dbReference type="RefSeq" id="XP_066921831.1">
    <property type="nucleotide sequence ID" value="XM_067065730.1"/>
</dbReference>
<protein>
    <recommendedName>
        <fullName evidence="5">RING-type E3 ubiquitin transferase</fullName>
        <ecNumber evidence="5">2.3.2.27</ecNumber>
    </recommendedName>
    <alternativeName>
        <fullName evidence="15 16">RING-type E3 ubiquitin transferase RAD18</fullName>
    </alternativeName>
</protein>
<evidence type="ECO:0000256" key="17">
    <source>
        <dbReference type="PROSITE-ProRule" id="PRU00175"/>
    </source>
</evidence>
<accession>A0A7M5VF25</accession>
<dbReference type="EnsemblMetazoa" id="CLYHEMT009366.1">
    <property type="protein sequence ID" value="CLYHEMP009366.1"/>
    <property type="gene ID" value="CLYHEMG009366"/>
</dbReference>
<feature type="region of interest" description="Disordered" evidence="19">
    <location>
        <begin position="470"/>
        <end position="513"/>
    </location>
</feature>
<organism evidence="23 24">
    <name type="scientific">Clytia hemisphaerica</name>
    <dbReference type="NCBI Taxonomy" id="252671"/>
    <lineage>
        <taxon>Eukaryota</taxon>
        <taxon>Metazoa</taxon>
        <taxon>Cnidaria</taxon>
        <taxon>Hydrozoa</taxon>
        <taxon>Hydroidolina</taxon>
        <taxon>Leptothecata</taxon>
        <taxon>Obeliida</taxon>
        <taxon>Clytiidae</taxon>
        <taxon>Clytia</taxon>
    </lineage>
</organism>
<feature type="compositionally biased region" description="Basic and acidic residues" evidence="19">
    <location>
        <begin position="678"/>
        <end position="697"/>
    </location>
</feature>
<keyword evidence="11" id="KW-0862">Zinc</keyword>
<dbReference type="PANTHER" id="PTHR14134">
    <property type="entry name" value="E3 UBIQUITIN-PROTEIN LIGASE RAD18"/>
    <property type="match status" value="1"/>
</dbReference>
<dbReference type="GO" id="GO:0008270">
    <property type="term" value="F:zinc ion binding"/>
    <property type="evidence" value="ECO:0007669"/>
    <property type="project" value="UniProtKB-KW"/>
</dbReference>
<evidence type="ECO:0000256" key="11">
    <source>
        <dbReference type="ARBA" id="ARBA00022833"/>
    </source>
</evidence>
<evidence type="ECO:0000256" key="13">
    <source>
        <dbReference type="ARBA" id="ARBA00023204"/>
    </source>
</evidence>
<evidence type="ECO:0000256" key="6">
    <source>
        <dbReference type="ARBA" id="ARBA00022679"/>
    </source>
</evidence>
<feature type="compositionally biased region" description="Low complexity" evidence="19">
    <location>
        <begin position="738"/>
        <end position="758"/>
    </location>
</feature>
<evidence type="ECO:0000313" key="23">
    <source>
        <dbReference type="EnsemblMetazoa" id="CLYHEMP009366.1"/>
    </source>
</evidence>
<feature type="compositionally biased region" description="Polar residues" evidence="19">
    <location>
        <begin position="488"/>
        <end position="513"/>
    </location>
</feature>
<sequence>MLSSILIIEKMVENFDIDDPSDWPKEFENLKKIESLLRCSICFEYFHAAVIAPNCSHNYCSLCIRKHVLYKKNCPSCNKDLDDSSLKPNRVLDELVQYFKIARKQLLDLVQVAEEHHGNLNTNPASTIKIDLDEKESRVESEDTSDFEEAANYRLPLLETKAHPSSHQKIQNRSVCMNSTVANNGNKAVVQCPNCDKPVLEKGINTHLDVCLSGGIAKTRSAAGNKRLHSSGSSENDQPRPKAKRKNESKKSGSTSKMKIETANDIISGRKVNARKHLPKQCLDVMNDKQLKTKLKEYNLSTKGDKNTLKRRLKDFHTMYNSECDALNPLSAQEIARKLTLEEEHIKKHGYKPKTLVSTHDRSVTEQHKIDIIQKHDQTYDDHFKKLEEEAKKRLGIPMTSQKSQQSLTVKTENNNTANDTFYQQGPSTSHSRSPLEPDIIDLRSQLMSPEGKSTYTFRIDDDTTPVKIKDERERSSSNVPIIGANKNYDSSQNVSSGVVSTSNHNVKSPYFSETNTTKRLKIGGCRQNLKASNKLFEHETKREDESNEENDNESPEYHFDTSHFKGNQTETETETDTDEGPDEHEQVKSPSANSKISLPYPALSKDFYRRLGESLHQERNAEQSKENQTNKQTETLELNKQSSKDFEQVIYSDPDIFDTSTFNQGKTKKKAKSSIKVKKEPMPSPKKDYKKSEKNKPPLAAKGTKKPAAKRKGTSLKTKQNETISRHSKSTLENYFTKVKTSPTTTPTKPNNTLPSSFFAARKPKTPELPKLMIIESSSSSSDSDMNKTLEDNQNQPLSISESPVLFGRPPFNSTVVNKRDTSVRESHNKQCGSHFKENDNLGLSRQHRSHVAGNFCQQNKSFRTTENKRLFSPKIKSPTESSMRQVTSNFGERMRNYNDLFADTTLTRDHSRDSDNDNDFIQDSRSRTKTKEANSNKKLSRTDSSHFVTNNEQNYEGHTNQPVTVDQSLENHIDELVDGIPSEGMDSDVTLSDFNDDVTDDVTGKENDIIPPPPMDFTCAFESQSQMF</sequence>
<feature type="compositionally biased region" description="Basic residues" evidence="19">
    <location>
        <begin position="667"/>
        <end position="677"/>
    </location>
</feature>
<evidence type="ECO:0000256" key="5">
    <source>
        <dbReference type="ARBA" id="ARBA00012483"/>
    </source>
</evidence>
<comment type="pathway">
    <text evidence="3">Protein modification; protein ubiquitination.</text>
</comment>
<evidence type="ECO:0000256" key="9">
    <source>
        <dbReference type="ARBA" id="ARBA00022771"/>
    </source>
</evidence>